<dbReference type="NCBIfam" id="NF007621">
    <property type="entry name" value="PRK10276.1"/>
    <property type="match status" value="1"/>
</dbReference>
<dbReference type="Pfam" id="PF00717">
    <property type="entry name" value="Peptidase_S24"/>
    <property type="match status" value="1"/>
</dbReference>
<accession>A0A5D3YFU0</accession>
<feature type="domain" description="Peptidase S24/S26A/S26B/S26C" evidence="2">
    <location>
        <begin position="29"/>
        <end position="137"/>
    </location>
</feature>
<dbReference type="InterPro" id="IPR015927">
    <property type="entry name" value="Peptidase_S24_S26A/B/C"/>
</dbReference>
<evidence type="ECO:0000313" key="3">
    <source>
        <dbReference type="EMBL" id="TYP92543.1"/>
    </source>
</evidence>
<dbReference type="EMBL" id="VNHY01000003">
    <property type="protein sequence ID" value="TYP92543.1"/>
    <property type="molecule type" value="Genomic_DNA"/>
</dbReference>
<keyword evidence="4" id="KW-1185">Reference proteome</keyword>
<dbReference type="SUPFAM" id="SSF51306">
    <property type="entry name" value="LexA/Signal peptidase"/>
    <property type="match status" value="1"/>
</dbReference>
<dbReference type="Proteomes" id="UP000324595">
    <property type="component" value="Unassembled WGS sequence"/>
</dbReference>
<reference evidence="3 4" key="1">
    <citation type="submission" date="2019-07" db="EMBL/GenBank/DDBJ databases">
        <title>Genomic Encyclopedia of Archaeal and Bacterial Type Strains, Phase II (KMG-II): from individual species to whole genera.</title>
        <authorList>
            <person name="Goeker M."/>
        </authorList>
    </citation>
    <scope>NUCLEOTIDE SEQUENCE [LARGE SCALE GENOMIC DNA]</scope>
    <source>
        <strain evidence="3 4">DSM 21935</strain>
    </source>
</reference>
<organism evidence="3 4">
    <name type="scientific">Fodinibius salinus</name>
    <dbReference type="NCBI Taxonomy" id="860790"/>
    <lineage>
        <taxon>Bacteria</taxon>
        <taxon>Pseudomonadati</taxon>
        <taxon>Balneolota</taxon>
        <taxon>Balneolia</taxon>
        <taxon>Balneolales</taxon>
        <taxon>Balneolaceae</taxon>
        <taxon>Fodinibius</taxon>
    </lineage>
</organism>
<dbReference type="PANTHER" id="PTHR33516:SF2">
    <property type="entry name" value="LEXA REPRESSOR-RELATED"/>
    <property type="match status" value="1"/>
</dbReference>
<proteinExistence type="predicted"/>
<dbReference type="InterPro" id="IPR050077">
    <property type="entry name" value="LexA_repressor"/>
</dbReference>
<dbReference type="InterPro" id="IPR039418">
    <property type="entry name" value="LexA-like"/>
</dbReference>
<feature type="region of interest" description="Disordered" evidence="1">
    <location>
        <begin position="17"/>
        <end position="36"/>
    </location>
</feature>
<dbReference type="RefSeq" id="WP_148899242.1">
    <property type="nucleotide sequence ID" value="NZ_VNHY01000003.1"/>
</dbReference>
<dbReference type="AlphaFoldDB" id="A0A5D3YFU0"/>
<name>A0A5D3YFU0_9BACT</name>
<dbReference type="CDD" id="cd06529">
    <property type="entry name" value="S24_LexA-like"/>
    <property type="match status" value="1"/>
</dbReference>
<dbReference type="Gene3D" id="2.10.109.10">
    <property type="entry name" value="Umud Fragment, subunit A"/>
    <property type="match status" value="1"/>
</dbReference>
<gene>
    <name evidence="3" type="ORF">LX73_1905</name>
</gene>
<feature type="compositionally biased region" description="Basic and acidic residues" evidence="1">
    <location>
        <begin position="17"/>
        <end position="29"/>
    </location>
</feature>
<dbReference type="PANTHER" id="PTHR33516">
    <property type="entry name" value="LEXA REPRESSOR"/>
    <property type="match status" value="1"/>
</dbReference>
<protein>
    <submittedName>
        <fullName evidence="3">SOS response UmuD protein</fullName>
    </submittedName>
</protein>
<sequence length="145" mass="16566">MENFSITDIYSGNIDRNNENDPNRFRRETGFPSPAQDHYERRLSLDDYIIRHPAATFFMRVKGNGLNDIGIYSKDILVIDRSLKPTANCLITAILEGEIVVRKLIKTNGTTYLAKGKDLKEQTEITEALDFKIWGVVSHSIHEHS</sequence>
<dbReference type="InterPro" id="IPR036286">
    <property type="entry name" value="LexA/Signal_pep-like_sf"/>
</dbReference>
<evidence type="ECO:0000259" key="2">
    <source>
        <dbReference type="Pfam" id="PF00717"/>
    </source>
</evidence>
<comment type="caution">
    <text evidence="3">The sequence shown here is derived from an EMBL/GenBank/DDBJ whole genome shotgun (WGS) entry which is preliminary data.</text>
</comment>
<dbReference type="OrthoDB" id="9787787at2"/>
<evidence type="ECO:0000313" key="4">
    <source>
        <dbReference type="Proteomes" id="UP000324595"/>
    </source>
</evidence>
<evidence type="ECO:0000256" key="1">
    <source>
        <dbReference type="SAM" id="MobiDB-lite"/>
    </source>
</evidence>